<evidence type="ECO:0000256" key="1">
    <source>
        <dbReference type="SAM" id="Phobius"/>
    </source>
</evidence>
<organism evidence="2 3">
    <name type="scientific">Solanum commersonii</name>
    <name type="common">Commerson's wild potato</name>
    <name type="synonym">Commerson's nightshade</name>
    <dbReference type="NCBI Taxonomy" id="4109"/>
    <lineage>
        <taxon>Eukaryota</taxon>
        <taxon>Viridiplantae</taxon>
        <taxon>Streptophyta</taxon>
        <taxon>Embryophyta</taxon>
        <taxon>Tracheophyta</taxon>
        <taxon>Spermatophyta</taxon>
        <taxon>Magnoliopsida</taxon>
        <taxon>eudicotyledons</taxon>
        <taxon>Gunneridae</taxon>
        <taxon>Pentapetalae</taxon>
        <taxon>asterids</taxon>
        <taxon>lamiids</taxon>
        <taxon>Solanales</taxon>
        <taxon>Solanaceae</taxon>
        <taxon>Solanoideae</taxon>
        <taxon>Solaneae</taxon>
        <taxon>Solanum</taxon>
    </lineage>
</organism>
<accession>A0A9J5ZG39</accession>
<comment type="caution">
    <text evidence="2">The sequence shown here is derived from an EMBL/GenBank/DDBJ whole genome shotgun (WGS) entry which is preliminary data.</text>
</comment>
<keyword evidence="1" id="KW-0472">Membrane</keyword>
<keyword evidence="3" id="KW-1185">Reference proteome</keyword>
<sequence length="131" mass="14553">MGNGSRKVMVSSSFFQEKVKAQRVFKRGSHTHKVGRKKEALVPEVTSEGTVVPDPLEDTIDISVSDVWITDCIIVSSRLGESLYMLSSCISLLVGLSIRLINCCIILVYISSCSRRNLKSRRSVYIISSLQ</sequence>
<dbReference type="AlphaFoldDB" id="A0A9J5ZG39"/>
<evidence type="ECO:0000313" key="2">
    <source>
        <dbReference type="EMBL" id="KAG5611389.1"/>
    </source>
</evidence>
<keyword evidence="1" id="KW-0812">Transmembrane</keyword>
<name>A0A9J5ZG39_SOLCO</name>
<keyword evidence="1" id="KW-1133">Transmembrane helix</keyword>
<dbReference type="Proteomes" id="UP000824120">
    <property type="component" value="Chromosome 4"/>
</dbReference>
<reference evidence="2 3" key="1">
    <citation type="submission" date="2020-09" db="EMBL/GenBank/DDBJ databases">
        <title>De no assembly of potato wild relative species, Solanum commersonii.</title>
        <authorList>
            <person name="Cho K."/>
        </authorList>
    </citation>
    <scope>NUCLEOTIDE SEQUENCE [LARGE SCALE GENOMIC DNA]</scope>
    <source>
        <strain evidence="2">LZ3.2</strain>
        <tissue evidence="2">Leaf</tissue>
    </source>
</reference>
<gene>
    <name evidence="2" type="ORF">H5410_022670</name>
</gene>
<dbReference type="EMBL" id="JACXVP010000004">
    <property type="protein sequence ID" value="KAG5611389.1"/>
    <property type="molecule type" value="Genomic_DNA"/>
</dbReference>
<proteinExistence type="predicted"/>
<evidence type="ECO:0000313" key="3">
    <source>
        <dbReference type="Proteomes" id="UP000824120"/>
    </source>
</evidence>
<feature type="transmembrane region" description="Helical" evidence="1">
    <location>
        <begin position="83"/>
        <end position="110"/>
    </location>
</feature>
<protein>
    <submittedName>
        <fullName evidence="2">Uncharacterized protein</fullName>
    </submittedName>
</protein>